<dbReference type="EMBL" id="GBXM01084398">
    <property type="protein sequence ID" value="JAH24179.1"/>
    <property type="molecule type" value="Transcribed_RNA"/>
</dbReference>
<proteinExistence type="predicted"/>
<sequence length="19" mass="2309">MSRFDLSSLSPWDDVQDFY</sequence>
<reference evidence="1" key="1">
    <citation type="submission" date="2014-11" db="EMBL/GenBank/DDBJ databases">
        <authorList>
            <person name="Amaro Gonzalez C."/>
        </authorList>
    </citation>
    <scope>NUCLEOTIDE SEQUENCE</scope>
</reference>
<reference evidence="1" key="2">
    <citation type="journal article" date="2015" name="Fish Shellfish Immunol.">
        <title>Early steps in the European eel (Anguilla anguilla)-Vibrio vulnificus interaction in the gills: Role of the RtxA13 toxin.</title>
        <authorList>
            <person name="Callol A."/>
            <person name="Pajuelo D."/>
            <person name="Ebbesson L."/>
            <person name="Teles M."/>
            <person name="MacKenzie S."/>
            <person name="Amaro C."/>
        </authorList>
    </citation>
    <scope>NUCLEOTIDE SEQUENCE</scope>
</reference>
<accession>A0A0E9R2U5</accession>
<protein>
    <submittedName>
        <fullName evidence="1">Uncharacterized protein</fullName>
    </submittedName>
</protein>
<evidence type="ECO:0000313" key="1">
    <source>
        <dbReference type="EMBL" id="JAH23434.1"/>
    </source>
</evidence>
<dbReference type="EMBL" id="GBXM01085143">
    <property type="protein sequence ID" value="JAH23434.1"/>
    <property type="molecule type" value="Transcribed_RNA"/>
</dbReference>
<dbReference type="AlphaFoldDB" id="A0A0E9R2U5"/>
<organism evidence="1">
    <name type="scientific">Anguilla anguilla</name>
    <name type="common">European freshwater eel</name>
    <name type="synonym">Muraena anguilla</name>
    <dbReference type="NCBI Taxonomy" id="7936"/>
    <lineage>
        <taxon>Eukaryota</taxon>
        <taxon>Metazoa</taxon>
        <taxon>Chordata</taxon>
        <taxon>Craniata</taxon>
        <taxon>Vertebrata</taxon>
        <taxon>Euteleostomi</taxon>
        <taxon>Actinopterygii</taxon>
        <taxon>Neopterygii</taxon>
        <taxon>Teleostei</taxon>
        <taxon>Anguilliformes</taxon>
        <taxon>Anguillidae</taxon>
        <taxon>Anguilla</taxon>
    </lineage>
</organism>
<name>A0A0E9R2U5_ANGAN</name>